<dbReference type="InterPro" id="IPR004839">
    <property type="entry name" value="Aminotransferase_I/II_large"/>
</dbReference>
<keyword evidence="9" id="KW-1185">Reference proteome</keyword>
<dbReference type="Pfam" id="PF00155">
    <property type="entry name" value="Aminotran_1_2"/>
    <property type="match status" value="1"/>
</dbReference>
<keyword evidence="4 8" id="KW-0808">Transferase</keyword>
<dbReference type="AlphaFoldDB" id="A0AAJ0MI15"/>
<comment type="similarity">
    <text evidence="2">Belongs to the class-I pyridoxal-phosphate-dependent aminotransferase family.</text>
</comment>
<evidence type="ECO:0000256" key="5">
    <source>
        <dbReference type="ARBA" id="ARBA00022898"/>
    </source>
</evidence>
<feature type="compositionally biased region" description="Polar residues" evidence="6">
    <location>
        <begin position="1"/>
        <end position="10"/>
    </location>
</feature>
<organism evidence="8 9">
    <name type="scientific">Lasiosphaeria hispida</name>
    <dbReference type="NCBI Taxonomy" id="260671"/>
    <lineage>
        <taxon>Eukaryota</taxon>
        <taxon>Fungi</taxon>
        <taxon>Dikarya</taxon>
        <taxon>Ascomycota</taxon>
        <taxon>Pezizomycotina</taxon>
        <taxon>Sordariomycetes</taxon>
        <taxon>Sordariomycetidae</taxon>
        <taxon>Sordariales</taxon>
        <taxon>Lasiosphaeriaceae</taxon>
        <taxon>Lasiosphaeria</taxon>
    </lineage>
</organism>
<dbReference type="CDD" id="cd00609">
    <property type="entry name" value="AAT_like"/>
    <property type="match status" value="1"/>
</dbReference>
<dbReference type="InterPro" id="IPR015421">
    <property type="entry name" value="PyrdxlP-dep_Trfase_major"/>
</dbReference>
<feature type="compositionally biased region" description="Pro residues" evidence="6">
    <location>
        <begin position="83"/>
        <end position="95"/>
    </location>
</feature>
<dbReference type="Gene3D" id="3.40.640.10">
    <property type="entry name" value="Type I PLP-dependent aspartate aminotransferase-like (Major domain)"/>
    <property type="match status" value="1"/>
</dbReference>
<evidence type="ECO:0000256" key="6">
    <source>
        <dbReference type="SAM" id="MobiDB-lite"/>
    </source>
</evidence>
<dbReference type="PANTHER" id="PTHR42790">
    <property type="entry name" value="AMINOTRANSFERASE"/>
    <property type="match status" value="1"/>
</dbReference>
<evidence type="ECO:0000256" key="1">
    <source>
        <dbReference type="ARBA" id="ARBA00001933"/>
    </source>
</evidence>
<feature type="region of interest" description="Disordered" evidence="6">
    <location>
        <begin position="1"/>
        <end position="21"/>
    </location>
</feature>
<feature type="domain" description="Aminotransferase class I/classII large" evidence="7">
    <location>
        <begin position="246"/>
        <end position="403"/>
    </location>
</feature>
<gene>
    <name evidence="8" type="ORF">B0T25DRAFT_106974</name>
</gene>
<dbReference type="InterPro" id="IPR015424">
    <property type="entry name" value="PyrdxlP-dep_Trfase"/>
</dbReference>
<evidence type="ECO:0000256" key="2">
    <source>
        <dbReference type="ARBA" id="ARBA00007441"/>
    </source>
</evidence>
<proteinExistence type="inferred from homology"/>
<reference evidence="8" key="1">
    <citation type="journal article" date="2023" name="Mol. Phylogenet. Evol.">
        <title>Genome-scale phylogeny and comparative genomics of the fungal order Sordariales.</title>
        <authorList>
            <person name="Hensen N."/>
            <person name="Bonometti L."/>
            <person name="Westerberg I."/>
            <person name="Brannstrom I.O."/>
            <person name="Guillou S."/>
            <person name="Cros-Aarteil S."/>
            <person name="Calhoun S."/>
            <person name="Haridas S."/>
            <person name="Kuo A."/>
            <person name="Mondo S."/>
            <person name="Pangilinan J."/>
            <person name="Riley R."/>
            <person name="LaButti K."/>
            <person name="Andreopoulos B."/>
            <person name="Lipzen A."/>
            <person name="Chen C."/>
            <person name="Yan M."/>
            <person name="Daum C."/>
            <person name="Ng V."/>
            <person name="Clum A."/>
            <person name="Steindorff A."/>
            <person name="Ohm R.A."/>
            <person name="Martin F."/>
            <person name="Silar P."/>
            <person name="Natvig D.O."/>
            <person name="Lalanne C."/>
            <person name="Gautier V."/>
            <person name="Ament-Velasquez S.L."/>
            <person name="Kruys A."/>
            <person name="Hutchinson M.I."/>
            <person name="Powell A.J."/>
            <person name="Barry K."/>
            <person name="Miller A.N."/>
            <person name="Grigoriev I.V."/>
            <person name="Debuchy R."/>
            <person name="Gladieux P."/>
            <person name="Hiltunen Thoren M."/>
            <person name="Johannesson H."/>
        </authorList>
    </citation>
    <scope>NUCLEOTIDE SEQUENCE</scope>
    <source>
        <strain evidence="8">CBS 955.72</strain>
    </source>
</reference>
<dbReference type="SUPFAM" id="SSF53383">
    <property type="entry name" value="PLP-dependent transferases"/>
    <property type="match status" value="1"/>
</dbReference>
<evidence type="ECO:0000256" key="3">
    <source>
        <dbReference type="ARBA" id="ARBA00022576"/>
    </source>
</evidence>
<protein>
    <submittedName>
        <fullName evidence="8">Pyridoxal phosphate-dependent transferase</fullName>
    </submittedName>
</protein>
<evidence type="ECO:0000313" key="8">
    <source>
        <dbReference type="EMBL" id="KAK3359706.1"/>
    </source>
</evidence>
<dbReference type="GO" id="GO:0008483">
    <property type="term" value="F:transaminase activity"/>
    <property type="evidence" value="ECO:0007669"/>
    <property type="project" value="UniProtKB-KW"/>
</dbReference>
<evidence type="ECO:0000259" key="7">
    <source>
        <dbReference type="Pfam" id="PF00155"/>
    </source>
</evidence>
<keyword evidence="5" id="KW-0663">Pyridoxal phosphate</keyword>
<comment type="cofactor">
    <cofactor evidence="1">
        <name>pyridoxal 5'-phosphate</name>
        <dbReference type="ChEBI" id="CHEBI:597326"/>
    </cofactor>
</comment>
<reference evidence="8" key="2">
    <citation type="submission" date="2023-06" db="EMBL/GenBank/DDBJ databases">
        <authorList>
            <consortium name="Lawrence Berkeley National Laboratory"/>
            <person name="Haridas S."/>
            <person name="Hensen N."/>
            <person name="Bonometti L."/>
            <person name="Westerberg I."/>
            <person name="Brannstrom I.O."/>
            <person name="Guillou S."/>
            <person name="Cros-Aarteil S."/>
            <person name="Calhoun S."/>
            <person name="Kuo A."/>
            <person name="Mondo S."/>
            <person name="Pangilinan J."/>
            <person name="Riley R."/>
            <person name="Labutti K."/>
            <person name="Andreopoulos B."/>
            <person name="Lipzen A."/>
            <person name="Chen C."/>
            <person name="Yanf M."/>
            <person name="Daum C."/>
            <person name="Ng V."/>
            <person name="Clum A."/>
            <person name="Steindorff A."/>
            <person name="Ohm R."/>
            <person name="Martin F."/>
            <person name="Silar P."/>
            <person name="Natvig D."/>
            <person name="Lalanne C."/>
            <person name="Gautier V."/>
            <person name="Ament-Velasquez S.L."/>
            <person name="Kruys A."/>
            <person name="Hutchinson M.I."/>
            <person name="Powell A.J."/>
            <person name="Barry K."/>
            <person name="Miller A.N."/>
            <person name="Grigoriev I.V."/>
            <person name="Debuchy R."/>
            <person name="Gladieux P."/>
            <person name="Thoren M.H."/>
            <person name="Johannesson H."/>
        </authorList>
    </citation>
    <scope>NUCLEOTIDE SEQUENCE</scope>
    <source>
        <strain evidence="8">CBS 955.72</strain>
    </source>
</reference>
<keyword evidence="3" id="KW-0032">Aminotransferase</keyword>
<dbReference type="GO" id="GO:1901605">
    <property type="term" value="P:alpha-amino acid metabolic process"/>
    <property type="evidence" value="ECO:0007669"/>
    <property type="project" value="TreeGrafter"/>
</dbReference>
<dbReference type="PANTHER" id="PTHR42790:SF1">
    <property type="entry name" value="AROMATIC AMINO ACID AMINOTRANSFERASE, HYPOTHETICAL (EUROFUNG)"/>
    <property type="match status" value="1"/>
</dbReference>
<feature type="region of interest" description="Disordered" evidence="6">
    <location>
        <begin position="75"/>
        <end position="97"/>
    </location>
</feature>
<name>A0AAJ0MI15_9PEZI</name>
<sequence length="616" mass="67702">MDISTSSPNVASFAEGKPPPLDLSHHLSEVTKRRVPSKIKAVYKLFEIPGIGNLAGGLPNVRFFPFDTLEAQTANPERWTPSPNYPGEPATPAPSKPDVAAHIAVPKISTESDFLKKIDLASALQYGLSQGYPPLLSWVRQFTREHLHPSVPYSGGPDIAMTCGATDGFAKALHLFVNPWNANTDDVRDRPGLLCETFVYGNVLSEALPLGMQVAPVKADNAGMLAAGPGGLEDVLANWDPAKGKRPHIMYMVTLGHNPTGVVLTIERKKEIYAVCSNYDVVIVEDEPYWYLQFPSASFEEAKSRGEPTPDPAQPYLPASSSGYPFLDSLAPSFLTIDTDGRVFRLDTFSKTIAPGCRLGWVTAQPDLIERLVRVSETSTQQPSGFVQSLVAELVMGPQPEAKAAFSLLRTARQKSKFAGWQMDGWVRWLEGLRGMYERRMSRMCTILDGGAYLLNHTVAPSPPLDWNLVTKTRLLSYHWPRGGMFVWMRVHLEHHPLYLAQGTSGAAIDGPTLSTALMMFLTTKPFLVLVGNGSIFSATEAIREEVGWAYYRMCFAAESEENVDACTQRFIEGLHAFWRVTSAAEIDKLLESFPHTLDANDADEDVGNLGGWLGC</sequence>
<dbReference type="GO" id="GO:0030170">
    <property type="term" value="F:pyridoxal phosphate binding"/>
    <property type="evidence" value="ECO:0007669"/>
    <property type="project" value="InterPro"/>
</dbReference>
<dbReference type="InterPro" id="IPR050859">
    <property type="entry name" value="Class-I_PLP-dep_aminotransf"/>
</dbReference>
<accession>A0AAJ0MI15</accession>
<dbReference type="Proteomes" id="UP001275084">
    <property type="component" value="Unassembled WGS sequence"/>
</dbReference>
<comment type="caution">
    <text evidence="8">The sequence shown here is derived from an EMBL/GenBank/DDBJ whole genome shotgun (WGS) entry which is preliminary data.</text>
</comment>
<evidence type="ECO:0000313" key="9">
    <source>
        <dbReference type="Proteomes" id="UP001275084"/>
    </source>
</evidence>
<evidence type="ECO:0000256" key="4">
    <source>
        <dbReference type="ARBA" id="ARBA00022679"/>
    </source>
</evidence>
<dbReference type="EMBL" id="JAUIQD010000002">
    <property type="protein sequence ID" value="KAK3359706.1"/>
    <property type="molecule type" value="Genomic_DNA"/>
</dbReference>